<keyword evidence="1" id="KW-1133">Transmembrane helix</keyword>
<keyword evidence="1" id="KW-0812">Transmembrane</keyword>
<protein>
    <recommendedName>
        <fullName evidence="4">PAP2 family protein</fullName>
    </recommendedName>
</protein>
<dbReference type="RefSeq" id="WP_119349485.1">
    <property type="nucleotide sequence ID" value="NZ_QWET01000005.1"/>
</dbReference>
<name>A0A399D2E3_9BACT</name>
<feature type="transmembrane region" description="Helical" evidence="1">
    <location>
        <begin position="43"/>
        <end position="65"/>
    </location>
</feature>
<feature type="transmembrane region" description="Helical" evidence="1">
    <location>
        <begin position="155"/>
        <end position="175"/>
    </location>
</feature>
<proteinExistence type="predicted"/>
<evidence type="ECO:0000256" key="1">
    <source>
        <dbReference type="SAM" id="Phobius"/>
    </source>
</evidence>
<evidence type="ECO:0000313" key="3">
    <source>
        <dbReference type="Proteomes" id="UP000266441"/>
    </source>
</evidence>
<feature type="transmembrane region" description="Helical" evidence="1">
    <location>
        <begin position="80"/>
        <end position="97"/>
    </location>
</feature>
<evidence type="ECO:0000313" key="2">
    <source>
        <dbReference type="EMBL" id="RIH65643.1"/>
    </source>
</evidence>
<accession>A0A399D2E3</accession>
<feature type="transmembrane region" description="Helical" evidence="1">
    <location>
        <begin position="129"/>
        <end position="148"/>
    </location>
</feature>
<feature type="transmembrane region" description="Helical" evidence="1">
    <location>
        <begin position="181"/>
        <end position="200"/>
    </location>
</feature>
<dbReference type="AlphaFoldDB" id="A0A399D2E3"/>
<feature type="transmembrane region" description="Helical" evidence="1">
    <location>
        <begin position="12"/>
        <end position="36"/>
    </location>
</feature>
<reference evidence="2 3" key="1">
    <citation type="journal article" date="2015" name="Int. J. Syst. Evol. Microbiol.">
        <title>Mariniphaga sediminis sp. nov., isolated from coastal sediment.</title>
        <authorList>
            <person name="Wang F.Q."/>
            <person name="Shen Q.Y."/>
            <person name="Chen G.J."/>
            <person name="Du Z.J."/>
        </authorList>
    </citation>
    <scope>NUCLEOTIDE SEQUENCE [LARGE SCALE GENOMIC DNA]</scope>
    <source>
        <strain evidence="2 3">SY21</strain>
    </source>
</reference>
<keyword evidence="1" id="KW-0472">Membrane</keyword>
<comment type="caution">
    <text evidence="2">The sequence shown here is derived from an EMBL/GenBank/DDBJ whole genome shotgun (WGS) entry which is preliminary data.</text>
</comment>
<dbReference type="EMBL" id="QWET01000005">
    <property type="protein sequence ID" value="RIH65643.1"/>
    <property type="molecule type" value="Genomic_DNA"/>
</dbReference>
<evidence type="ECO:0008006" key="4">
    <source>
        <dbReference type="Google" id="ProtNLM"/>
    </source>
</evidence>
<feature type="transmembrane region" description="Helical" evidence="1">
    <location>
        <begin position="104"/>
        <end position="123"/>
    </location>
</feature>
<dbReference type="Proteomes" id="UP000266441">
    <property type="component" value="Unassembled WGS sequence"/>
</dbReference>
<gene>
    <name evidence="2" type="ORF">D1164_08240</name>
</gene>
<sequence length="201" mass="22312">MTKKLAQIISFIFHPALVPTLGFLLLFHSGFYFSFLNWEAKRFILLIVLFSTAILPLLAVALLALNPKFNLVFETGSQRALPMLFSAVFYYMGYVLLGRVNAYPVFKILLIASVLVIVGLLLVSLKWNISSHMAALGGLTGALLSLSFRTGTNPIWIIVAVILASGLVATAQLFLGRNKLWHLEAGYVFGFSVFYLVIYFI</sequence>
<keyword evidence="3" id="KW-1185">Reference proteome</keyword>
<dbReference type="OrthoDB" id="9786064at2"/>
<organism evidence="2 3">
    <name type="scientific">Mariniphaga sediminis</name>
    <dbReference type="NCBI Taxonomy" id="1628158"/>
    <lineage>
        <taxon>Bacteria</taxon>
        <taxon>Pseudomonadati</taxon>
        <taxon>Bacteroidota</taxon>
        <taxon>Bacteroidia</taxon>
        <taxon>Marinilabiliales</taxon>
        <taxon>Prolixibacteraceae</taxon>
        <taxon>Mariniphaga</taxon>
    </lineage>
</organism>